<reference evidence="2 3" key="1">
    <citation type="submission" date="2020-08" db="EMBL/GenBank/DDBJ databases">
        <title>Genomic Encyclopedia of Type Strains, Phase IV (KMG-IV): sequencing the most valuable type-strain genomes for metagenomic binning, comparative biology and taxonomic classification.</title>
        <authorList>
            <person name="Goeker M."/>
        </authorList>
    </citation>
    <scope>NUCLEOTIDE SEQUENCE [LARGE SCALE GENOMIC DNA]</scope>
    <source>
        <strain evidence="2 3">DSM 13481</strain>
    </source>
</reference>
<dbReference type="Gene3D" id="2.60.120.1440">
    <property type="match status" value="1"/>
</dbReference>
<proteinExistence type="predicted"/>
<dbReference type="PANTHER" id="PTHR38731">
    <property type="entry name" value="LIPL45-RELATED LIPOPROTEIN-RELATED"/>
    <property type="match status" value="1"/>
</dbReference>
<dbReference type="InterPro" id="IPR006860">
    <property type="entry name" value="FecR"/>
</dbReference>
<dbReference type="PANTHER" id="PTHR38731:SF1">
    <property type="entry name" value="FECR PROTEIN DOMAIN-CONTAINING PROTEIN"/>
    <property type="match status" value="1"/>
</dbReference>
<comment type="caution">
    <text evidence="2">The sequence shown here is derived from an EMBL/GenBank/DDBJ whole genome shotgun (WGS) entry which is preliminary data.</text>
</comment>
<organism evidence="2 3">
    <name type="scientific">Thermosipho japonicus</name>
    <dbReference type="NCBI Taxonomy" id="90323"/>
    <lineage>
        <taxon>Bacteria</taxon>
        <taxon>Thermotogati</taxon>
        <taxon>Thermotogota</taxon>
        <taxon>Thermotogae</taxon>
        <taxon>Thermotogales</taxon>
        <taxon>Fervidobacteriaceae</taxon>
        <taxon>Thermosipho</taxon>
    </lineage>
</organism>
<sequence>MKKILFLLIVLFSISIFASLTVIPDATVVEVGSPLGLKVISDKTVYVDFNLGGFEPADIVFDGIVGESYVYYIAPLVEASDTITFKTSDESTSITIYFVKSSEEVKNKSFAKVKSFSGHAAVKKGDLWNPITSETVIEEGDEILTMENSFVEVEFEDGSVSKILENSQVLFERIRYDKGVVNIVMNLKKGKSYNIVQKLLNKFSKFRIKTKSVTAGVRGTRFAVFENGKILTYEGRVFAYFSDGKVLPITEGYALESFEKPKKIDIPEEEFVKVMPEKPTTQKAEVKEKEKTTSIQPSIPPVSVGPVRKGNDYYMVYSIAPEFDFGLVRVGLGFTAYSTDVSGNLYYGLPSDDPSTNIINGLTLNSLAFKIFNIDFRYGNMLPKSLGLGFTTRNYYNPFSKSFDIKYDSDKFLLYARLPYELSKIYPIEFLTSDSIFLAEASVKFDLPFIGKSRIGVGITIDTQASSAFLEDISATPIESAYSLFLKKEIFKNFDFGIELSMENGLNDYSLGSFAGFYGNFSFVNLTAGIYYYLDGFVPFYFNNNYSYLKSANKLPAMDSEGSSGYLSGFDFDTSFAKGKLYLYGTLTNFSSPTLEGQIEISIPQIGTFSGLSIAGYYFDKTPFEGSLFSLDTTSYLKIIYPLAGESFSAGVIFIWDGEKWNENVIIGVDLWR</sequence>
<dbReference type="Proteomes" id="UP000555828">
    <property type="component" value="Unassembled WGS sequence"/>
</dbReference>
<accession>A0A841GUS5</accession>
<name>A0A841GUS5_9BACT</name>
<keyword evidence="3" id="KW-1185">Reference proteome</keyword>
<protein>
    <recommendedName>
        <fullName evidence="1">FecR protein domain-containing protein</fullName>
    </recommendedName>
</protein>
<evidence type="ECO:0000259" key="1">
    <source>
        <dbReference type="Pfam" id="PF04773"/>
    </source>
</evidence>
<dbReference type="RefSeq" id="WP_184619187.1">
    <property type="nucleotide sequence ID" value="NZ_JACHEX010000002.1"/>
</dbReference>
<evidence type="ECO:0000313" key="2">
    <source>
        <dbReference type="EMBL" id="MBB6062521.1"/>
    </source>
</evidence>
<feature type="domain" description="FecR protein" evidence="1">
    <location>
        <begin position="141"/>
        <end position="232"/>
    </location>
</feature>
<dbReference type="AlphaFoldDB" id="A0A841GUS5"/>
<dbReference type="EMBL" id="JACHEX010000002">
    <property type="protein sequence ID" value="MBB6062521.1"/>
    <property type="molecule type" value="Genomic_DNA"/>
</dbReference>
<evidence type="ECO:0000313" key="3">
    <source>
        <dbReference type="Proteomes" id="UP000555828"/>
    </source>
</evidence>
<gene>
    <name evidence="2" type="ORF">HNP65_000959</name>
</gene>
<dbReference type="Pfam" id="PF04773">
    <property type="entry name" value="FecR"/>
    <property type="match status" value="1"/>
</dbReference>